<protein>
    <submittedName>
        <fullName evidence="2">GNAT family N-acetyltransferase</fullName>
    </submittedName>
</protein>
<dbReference type="EMBL" id="MSZX01000001">
    <property type="protein sequence ID" value="OPA81238.1"/>
    <property type="molecule type" value="Genomic_DNA"/>
</dbReference>
<dbReference type="Gene3D" id="3.40.630.30">
    <property type="match status" value="1"/>
</dbReference>
<dbReference type="RefSeq" id="WP_233146867.1">
    <property type="nucleotide sequence ID" value="NZ_MSZX01000001.1"/>
</dbReference>
<reference evidence="2 3" key="1">
    <citation type="submission" date="2017-01" db="EMBL/GenBank/DDBJ databases">
        <title>Genome analysis of Paenibacillus selenitrireducens ES3-24.</title>
        <authorList>
            <person name="Xu D."/>
            <person name="Yao R."/>
            <person name="Zheng S."/>
        </authorList>
    </citation>
    <scope>NUCLEOTIDE SEQUENCE [LARGE SCALE GENOMIC DNA]</scope>
    <source>
        <strain evidence="2 3">ES3-24</strain>
    </source>
</reference>
<dbReference type="InterPro" id="IPR000182">
    <property type="entry name" value="GNAT_dom"/>
</dbReference>
<dbReference type="AlphaFoldDB" id="A0A1T2XN44"/>
<dbReference type="STRING" id="1324314.BVG16_02645"/>
<evidence type="ECO:0000259" key="1">
    <source>
        <dbReference type="PROSITE" id="PS51186"/>
    </source>
</evidence>
<dbReference type="Pfam" id="PF00583">
    <property type="entry name" value="Acetyltransf_1"/>
    <property type="match status" value="1"/>
</dbReference>
<dbReference type="InterPro" id="IPR016181">
    <property type="entry name" value="Acyl_CoA_acyltransferase"/>
</dbReference>
<evidence type="ECO:0000313" key="2">
    <source>
        <dbReference type="EMBL" id="OPA81238.1"/>
    </source>
</evidence>
<dbReference type="Proteomes" id="UP000190188">
    <property type="component" value="Unassembled WGS sequence"/>
</dbReference>
<proteinExistence type="predicted"/>
<keyword evidence="3" id="KW-1185">Reference proteome</keyword>
<dbReference type="PROSITE" id="PS51186">
    <property type="entry name" value="GNAT"/>
    <property type="match status" value="1"/>
</dbReference>
<accession>A0A1T2XN44</accession>
<dbReference type="SUPFAM" id="SSF55729">
    <property type="entry name" value="Acyl-CoA N-acyltransferases (Nat)"/>
    <property type="match status" value="1"/>
</dbReference>
<dbReference type="CDD" id="cd04301">
    <property type="entry name" value="NAT_SF"/>
    <property type="match status" value="1"/>
</dbReference>
<gene>
    <name evidence="2" type="ORF">BVG16_02645</name>
</gene>
<feature type="domain" description="N-acetyltransferase" evidence="1">
    <location>
        <begin position="3"/>
        <end position="159"/>
    </location>
</feature>
<organism evidence="2 3">
    <name type="scientific">Paenibacillus selenitireducens</name>
    <dbReference type="NCBI Taxonomy" id="1324314"/>
    <lineage>
        <taxon>Bacteria</taxon>
        <taxon>Bacillati</taxon>
        <taxon>Bacillota</taxon>
        <taxon>Bacilli</taxon>
        <taxon>Bacillales</taxon>
        <taxon>Paenibacillaceae</taxon>
        <taxon>Paenibacillus</taxon>
    </lineage>
</organism>
<comment type="caution">
    <text evidence="2">The sequence shown here is derived from an EMBL/GenBank/DDBJ whole genome shotgun (WGS) entry which is preliminary data.</text>
</comment>
<name>A0A1T2XN44_9BACL</name>
<sequence>MTLHYRPFTMQDQDSVQRLMSDYPLQFPSFVIDRYPPRWSDYVSAKTSESEYWVAEDAELGVVGHTGFIYNDELGIYEIVGVVTSTDRVRRGIGKGLLQIVCSRIQERGQDQTILFTLGHLGNRGTIQFYSSLGFTQTNEEQDYFAKGFHRVTFEKTLR</sequence>
<keyword evidence="2" id="KW-0808">Transferase</keyword>
<dbReference type="GO" id="GO:0016747">
    <property type="term" value="F:acyltransferase activity, transferring groups other than amino-acyl groups"/>
    <property type="evidence" value="ECO:0007669"/>
    <property type="project" value="InterPro"/>
</dbReference>
<evidence type="ECO:0000313" key="3">
    <source>
        <dbReference type="Proteomes" id="UP000190188"/>
    </source>
</evidence>